<comment type="function">
    <text evidence="1">Transferrins are iron binding transport proteins which can bind two Fe(3+) ions in association with the binding of an anion, usually bicarbonate.</text>
</comment>
<evidence type="ECO:0000256" key="6">
    <source>
        <dbReference type="ARBA" id="ARBA00022496"/>
    </source>
</evidence>
<dbReference type="AlphaFoldDB" id="A0A8D0AMN1"/>
<feature type="disulfide bond" evidence="16">
    <location>
        <begin position="445"/>
        <end position="461"/>
    </location>
</feature>
<dbReference type="PIRSF" id="PIRSF002549">
    <property type="entry name" value="Transferrin"/>
    <property type="match status" value="1"/>
</dbReference>
<dbReference type="Proteomes" id="UP000694568">
    <property type="component" value="Unplaced"/>
</dbReference>
<feature type="disulfide bond" evidence="16">
    <location>
        <begin position="407"/>
        <end position="631"/>
    </location>
</feature>
<feature type="binding site" evidence="14">
    <location>
        <position position="128"/>
    </location>
    <ligand>
        <name>hydrogencarbonate</name>
        <dbReference type="ChEBI" id="CHEBI:17544"/>
        <label>1</label>
    </ligand>
</feature>
<dbReference type="GO" id="GO:0055037">
    <property type="term" value="C:recycling endosome"/>
    <property type="evidence" value="ECO:0007669"/>
    <property type="project" value="TreeGrafter"/>
</dbReference>
<evidence type="ECO:0000313" key="20">
    <source>
        <dbReference type="Proteomes" id="UP000694568"/>
    </source>
</evidence>
<dbReference type="InterPro" id="IPR001156">
    <property type="entry name" value="Transferrin-like_dom"/>
</dbReference>
<dbReference type="PROSITE" id="PS00205">
    <property type="entry name" value="TRANSFERRIN_LIKE_1"/>
    <property type="match status" value="1"/>
</dbReference>
<feature type="disulfide bond" evidence="16">
    <location>
        <begin position="182"/>
        <end position="189"/>
    </location>
</feature>
<feature type="disulfide bond" evidence="16">
    <location>
        <begin position="355"/>
        <end position="373"/>
    </location>
</feature>
<evidence type="ECO:0000313" key="19">
    <source>
        <dbReference type="Ensembl" id="ENSSLUP00000053494.1"/>
    </source>
</evidence>
<keyword evidence="10 13" id="KW-0408">Iron</keyword>
<organism evidence="19 20">
    <name type="scientific">Sander lucioperca</name>
    <name type="common">Pike-perch</name>
    <name type="synonym">Perca lucioperca</name>
    <dbReference type="NCBI Taxonomy" id="283035"/>
    <lineage>
        <taxon>Eukaryota</taxon>
        <taxon>Metazoa</taxon>
        <taxon>Chordata</taxon>
        <taxon>Craniata</taxon>
        <taxon>Vertebrata</taxon>
        <taxon>Euteleostomi</taxon>
        <taxon>Actinopterygii</taxon>
        <taxon>Neopterygii</taxon>
        <taxon>Teleostei</taxon>
        <taxon>Neoteleostei</taxon>
        <taxon>Acanthomorphata</taxon>
        <taxon>Eupercaria</taxon>
        <taxon>Perciformes</taxon>
        <taxon>Percoidei</taxon>
        <taxon>Percidae</taxon>
        <taxon>Luciopercinae</taxon>
        <taxon>Sander</taxon>
    </lineage>
</organism>
<evidence type="ECO:0000256" key="2">
    <source>
        <dbReference type="ARBA" id="ARBA00004613"/>
    </source>
</evidence>
<keyword evidence="6 13" id="KW-0410">Iron transport</keyword>
<feature type="binding site" evidence="14">
    <location>
        <position position="426"/>
    </location>
    <ligand>
        <name>hydrogencarbonate</name>
        <dbReference type="ChEBI" id="CHEBI:17544"/>
        <label>1</label>
    </ligand>
</feature>
<evidence type="ECO:0000256" key="1">
    <source>
        <dbReference type="ARBA" id="ARBA00002831"/>
    </source>
</evidence>
<evidence type="ECO:0000256" key="3">
    <source>
        <dbReference type="ARBA" id="ARBA00011245"/>
    </source>
</evidence>
<keyword evidence="7 13" id="KW-0964">Secreted</keyword>
<dbReference type="GO" id="GO:0019731">
    <property type="term" value="P:antibacterial humoral response"/>
    <property type="evidence" value="ECO:0007669"/>
    <property type="project" value="TreeGrafter"/>
</dbReference>
<keyword evidence="11 13" id="KW-0406">Ion transport</keyword>
<evidence type="ECO:0000259" key="18">
    <source>
        <dbReference type="PROSITE" id="PS51408"/>
    </source>
</evidence>
<comment type="subunit">
    <text evidence="3 13">Monomer.</text>
</comment>
<evidence type="ECO:0000256" key="4">
    <source>
        <dbReference type="ARBA" id="ARBA00016768"/>
    </source>
</evidence>
<keyword evidence="20" id="KW-1185">Reference proteome</keyword>
<comment type="function">
    <text evidence="13">Transferrins are iron binding transport proteins which bind Fe(3+) ion in association with the binding of an anion, usually bicarbonate.</text>
</comment>
<dbReference type="Ensembl" id="ENSSLUT00000055064.1">
    <property type="protein sequence ID" value="ENSSLUP00000053494.1"/>
    <property type="gene ID" value="ENSSLUG00000022986.1"/>
</dbReference>
<comment type="subcellular location">
    <subcellularLocation>
        <location evidence="2 13">Secreted</location>
    </subcellularLocation>
</comment>
<feature type="disulfide bond" evidence="16">
    <location>
        <begin position="519"/>
        <end position="533"/>
    </location>
</feature>
<dbReference type="PROSITE" id="PS51408">
    <property type="entry name" value="TRANSFERRIN_LIKE_4"/>
    <property type="match status" value="2"/>
</dbReference>
<feature type="binding site" evidence="15">
    <location>
        <position position="397"/>
    </location>
    <ligand>
        <name>Fe(3+)</name>
        <dbReference type="ChEBI" id="CHEBI:29034"/>
        <label>1</label>
    </ligand>
</feature>
<dbReference type="PROSITE" id="PS00206">
    <property type="entry name" value="TRANSFERRIN_LIKE_2"/>
    <property type="match status" value="2"/>
</dbReference>
<feature type="binding site" evidence="15">
    <location>
        <position position="103"/>
    </location>
    <ligand>
        <name>Fe(3+)</name>
        <dbReference type="ChEBI" id="CHEBI:29034"/>
        <label>1</label>
    </ligand>
</feature>
<sequence>MQTLLLVALLGCLAAVFAAPADRVRWCVKSDKEHEKCEALAAKAPAFSCVKKTNTIDCIVAIKAGEADAITLDGGDIYVAGLKNYDLQPIIAEDYGTSSETCYYAVAVVKKGTEFTIDQLRGKKSCHTGLGKSAGWNIPIGTLVSMNLIQWRGIEDKPVEEAVSEYFSASCVPGATRSSKLCQLCRGDCSRSHNEPYYDYGGAFQCLKDGAGDVAFVKHLTVPESEKSNYELLCKDNTRAPIDSYQNCHLAKVPAHAVVTRKDPQLAQLIWTHLSSVQSLPDFDLFSSEAYAPAKNLMFKDSTLKLVQVPANTDSFLYLGAEYMSIVRSLKKEPTGTTSTAIKWCAVGHAETAKCDSWSINSVRDDATAAIECARGATVEECLKMIMSKEADAMAVDGGQVYTAGKCGLVPAMVEQYESELCSTAGARFFSSGCAPGANSTSPFCTNCRGSGKAVGDEYKCKASAEEQYYGYAGAFRCLVENAGDVAFIKHTIVSENSDGKNVAPWASGVKSADYQLICPGKAPVPVTDYASCHLALVPAHAVVTRPESHGEVVSVLRDQQAKFGSSVPDATFRMFQSESGKNLLFKDSTKCLQEVQAGKTYADFLGEQYMISMKSLRQCSETTPDLEKSCTFHSCQQKI</sequence>
<dbReference type="GO" id="GO:0005886">
    <property type="term" value="C:plasma membrane"/>
    <property type="evidence" value="ECO:0007669"/>
    <property type="project" value="TreeGrafter"/>
</dbReference>
<evidence type="ECO:0000256" key="5">
    <source>
        <dbReference type="ARBA" id="ARBA00022448"/>
    </source>
</evidence>
<evidence type="ECO:0000256" key="12">
    <source>
        <dbReference type="ARBA" id="ARBA00023157"/>
    </source>
</evidence>
<evidence type="ECO:0000256" key="13">
    <source>
        <dbReference type="PIRNR" id="PIRNR002549"/>
    </source>
</evidence>
<feature type="disulfide bond" evidence="16">
    <location>
        <begin position="434"/>
        <end position="448"/>
    </location>
</feature>
<feature type="disulfide bond" evidence="16">
    <location>
        <begin position="345"/>
        <end position="382"/>
    </location>
</feature>
<evidence type="ECO:0000256" key="11">
    <source>
        <dbReference type="ARBA" id="ARBA00023065"/>
    </source>
</evidence>
<feature type="binding site" evidence="15">
    <location>
        <position position="541"/>
    </location>
    <ligand>
        <name>Fe(3+)</name>
        <dbReference type="ChEBI" id="CHEBI:29034"/>
        <label>1</label>
    </ligand>
</feature>
<comment type="similarity">
    <text evidence="13">Belongs to the transferrin family.</text>
</comment>
<dbReference type="Gene3D" id="3.40.190.10">
    <property type="entry name" value="Periplasmic binding protein-like II"/>
    <property type="match status" value="4"/>
</dbReference>
<feature type="chain" id="PRO_5034021272" description="Serotransferrin" evidence="17">
    <location>
        <begin position="19"/>
        <end position="640"/>
    </location>
</feature>
<feature type="binding site" evidence="15">
    <location>
        <position position="73"/>
    </location>
    <ligand>
        <name>Fe(3+)</name>
        <dbReference type="ChEBI" id="CHEBI:29034"/>
        <label>1</label>
    </ligand>
</feature>
<dbReference type="SUPFAM" id="SSF53850">
    <property type="entry name" value="Periplasmic binding protein-like II"/>
    <property type="match status" value="2"/>
</dbReference>
<feature type="disulfide bond" evidence="16">
    <location>
        <begin position="234"/>
        <end position="248"/>
    </location>
</feature>
<dbReference type="InterPro" id="IPR016357">
    <property type="entry name" value="Transferrin"/>
</dbReference>
<accession>A0A8D0AMN1</accession>
<keyword evidence="8 13" id="KW-0479">Metal-binding</keyword>
<feature type="disulfide bond" evidence="16">
    <location>
        <begin position="27"/>
        <end position="58"/>
    </location>
</feature>
<feature type="binding site" evidence="15">
    <location>
        <position position="200"/>
    </location>
    <ligand>
        <name>Fe(3+)</name>
        <dbReference type="ChEBI" id="CHEBI:29034"/>
        <label>1</label>
    </ligand>
</feature>
<keyword evidence="17" id="KW-0732">Signal</keyword>
<evidence type="ECO:0000256" key="14">
    <source>
        <dbReference type="PIRSR" id="PIRSR002549-2"/>
    </source>
</evidence>
<dbReference type="GO" id="GO:0005769">
    <property type="term" value="C:early endosome"/>
    <property type="evidence" value="ECO:0007669"/>
    <property type="project" value="TreeGrafter"/>
</dbReference>
<name>A0A8D0AMN1_SANLU</name>
<dbReference type="GeneTree" id="ENSGT00940000156055"/>
<dbReference type="GO" id="GO:0006826">
    <property type="term" value="P:iron ion transport"/>
    <property type="evidence" value="ECO:0007669"/>
    <property type="project" value="UniProtKB-KW"/>
</dbReference>
<reference evidence="19" key="2">
    <citation type="submission" date="2025-09" db="UniProtKB">
        <authorList>
            <consortium name="Ensembl"/>
        </authorList>
    </citation>
    <scope>IDENTIFICATION</scope>
</reference>
<dbReference type="GO" id="GO:0046872">
    <property type="term" value="F:metal ion binding"/>
    <property type="evidence" value="ECO:0007669"/>
    <property type="project" value="UniProtKB-KW"/>
</dbReference>
<feature type="signal peptide" evidence="17">
    <location>
        <begin position="1"/>
        <end position="18"/>
    </location>
</feature>
<feature type="binding site" evidence="14">
    <location>
        <position position="135"/>
    </location>
    <ligand>
        <name>hydrogencarbonate</name>
        <dbReference type="ChEBI" id="CHEBI:17544"/>
        <label>1</label>
    </ligand>
</feature>
<dbReference type="PANTHER" id="PTHR11485:SF31">
    <property type="entry name" value="SEROTRANSFERRIN"/>
    <property type="match status" value="1"/>
</dbReference>
<feature type="domain" description="Transferrin-like" evidence="18">
    <location>
        <begin position="342"/>
        <end position="619"/>
    </location>
</feature>
<feature type="binding site" evidence="14">
    <location>
        <position position="134"/>
    </location>
    <ligand>
        <name>hydrogencarbonate</name>
        <dbReference type="ChEBI" id="CHEBI:17544"/>
        <label>1</label>
    </ligand>
</feature>
<feature type="disulfide bond" evidence="16">
    <location>
        <begin position="171"/>
        <end position="185"/>
    </location>
</feature>
<dbReference type="PRINTS" id="PR00422">
    <property type="entry name" value="TRANSFERRIN"/>
</dbReference>
<protein>
    <recommendedName>
        <fullName evidence="4 13">Serotransferrin</fullName>
    </recommendedName>
</protein>
<dbReference type="InterPro" id="IPR018195">
    <property type="entry name" value="Transferrin_Fe_BS"/>
</dbReference>
<evidence type="ECO:0000256" key="7">
    <source>
        <dbReference type="ARBA" id="ARBA00022525"/>
    </source>
</evidence>
<evidence type="ECO:0000256" key="10">
    <source>
        <dbReference type="ARBA" id="ARBA00023004"/>
    </source>
</evidence>
<keyword evidence="5 13" id="KW-0813">Transport</keyword>
<dbReference type="FunFam" id="3.40.190.10:FF:000095">
    <property type="entry name" value="Lactotransferrin"/>
    <property type="match status" value="2"/>
</dbReference>
<feature type="binding site" evidence="14">
    <location>
        <position position="425"/>
    </location>
    <ligand>
        <name>hydrogencarbonate</name>
        <dbReference type="ChEBI" id="CHEBI:17544"/>
        <label>1</label>
    </ligand>
</feature>
<gene>
    <name evidence="19" type="primary">tfa</name>
</gene>
<dbReference type="SMART" id="SM00094">
    <property type="entry name" value="TR_FER"/>
    <property type="match status" value="2"/>
</dbReference>
<keyword evidence="12 16" id="KW-1015">Disulfide bond</keyword>
<keyword evidence="9" id="KW-0677">Repeat</keyword>
<feature type="disulfide bond" evidence="16">
    <location>
        <begin position="126"/>
        <end position="206"/>
    </location>
</feature>
<feature type="binding site" evidence="14">
    <location>
        <position position="132"/>
    </location>
    <ligand>
        <name>hydrogencarbonate</name>
        <dbReference type="ChEBI" id="CHEBI:17544"/>
        <label>1</label>
    </ligand>
</feature>
<evidence type="ECO:0000256" key="16">
    <source>
        <dbReference type="PIRSR" id="PIRSR002549-4"/>
    </source>
</evidence>
<evidence type="ECO:0000256" key="15">
    <source>
        <dbReference type="PIRSR" id="PIRSR002549-3"/>
    </source>
</evidence>
<feature type="disulfide bond" evidence="16">
    <location>
        <begin position="37"/>
        <end position="49"/>
    </location>
</feature>
<dbReference type="GO" id="GO:0005615">
    <property type="term" value="C:extracellular space"/>
    <property type="evidence" value="ECO:0007669"/>
    <property type="project" value="InterPro"/>
</dbReference>
<dbReference type="PANTHER" id="PTHR11485">
    <property type="entry name" value="TRANSFERRIN"/>
    <property type="match status" value="1"/>
</dbReference>
<proteinExistence type="inferred from homology"/>
<evidence type="ECO:0000256" key="17">
    <source>
        <dbReference type="SAM" id="SignalP"/>
    </source>
</evidence>
<evidence type="ECO:0000256" key="8">
    <source>
        <dbReference type="ARBA" id="ARBA00022723"/>
    </source>
</evidence>
<dbReference type="PROSITE" id="PS00207">
    <property type="entry name" value="TRANSFERRIN_LIKE_3"/>
    <property type="match status" value="1"/>
</dbReference>
<dbReference type="Pfam" id="PF00405">
    <property type="entry name" value="Transferrin"/>
    <property type="match status" value="2"/>
</dbReference>
<feature type="binding site" evidence="15">
    <location>
        <position position="472"/>
    </location>
    <ligand>
        <name>Fe(3+)</name>
        <dbReference type="ChEBI" id="CHEBI:29034"/>
        <label>2</label>
    </ligand>
</feature>
<reference evidence="19" key="1">
    <citation type="submission" date="2025-08" db="UniProtKB">
        <authorList>
            <consortium name="Ensembl"/>
        </authorList>
    </citation>
    <scope>IDENTIFICATION</scope>
</reference>
<feature type="binding site" evidence="15">
    <location>
        <position position="256"/>
    </location>
    <ligand>
        <name>Fe(3+)</name>
        <dbReference type="ChEBI" id="CHEBI:29034"/>
        <label>1</label>
    </ligand>
</feature>
<feature type="domain" description="Transferrin-like" evidence="18">
    <location>
        <begin position="24"/>
        <end position="332"/>
    </location>
</feature>
<evidence type="ECO:0000256" key="9">
    <source>
        <dbReference type="ARBA" id="ARBA00022737"/>
    </source>
</evidence>